<feature type="binding site" evidence="6">
    <location>
        <position position="121"/>
    </location>
    <ligand>
        <name>NAD(+)</name>
        <dbReference type="ChEBI" id="CHEBI:57540"/>
    </ligand>
</feature>
<dbReference type="Proteomes" id="UP000280417">
    <property type="component" value="Unassembled WGS sequence"/>
</dbReference>
<protein>
    <recommendedName>
        <fullName evidence="6">L-aspartate dehydrogenase</fullName>
        <ecNumber evidence="6">1.4.1.21</ecNumber>
    </recommendedName>
</protein>
<evidence type="ECO:0000256" key="5">
    <source>
        <dbReference type="ARBA" id="ARBA00023027"/>
    </source>
</evidence>
<feature type="domain" description="Aspartate dehydrogenase" evidence="7">
    <location>
        <begin position="166"/>
        <end position="254"/>
    </location>
</feature>
<dbReference type="UniPathway" id="UPA00253">
    <property type="reaction ID" value="UER00456"/>
</dbReference>
<comment type="function">
    <text evidence="6">Specifically catalyzes the NAD or NADP-dependent dehydrogenation of L-aspartate to iminoaspartate.</text>
</comment>
<dbReference type="PANTHER" id="PTHR31873">
    <property type="entry name" value="L-ASPARTATE DEHYDROGENASE-RELATED"/>
    <property type="match status" value="1"/>
</dbReference>
<dbReference type="Pfam" id="PF03447">
    <property type="entry name" value="NAD_binding_3"/>
    <property type="match status" value="1"/>
</dbReference>
<comment type="catalytic activity">
    <reaction evidence="6">
        <text>L-aspartate + NADP(+) + H2O = oxaloacetate + NH4(+) + NADPH + H(+)</text>
        <dbReference type="Rhea" id="RHEA:11784"/>
        <dbReference type="ChEBI" id="CHEBI:15377"/>
        <dbReference type="ChEBI" id="CHEBI:15378"/>
        <dbReference type="ChEBI" id="CHEBI:16452"/>
        <dbReference type="ChEBI" id="CHEBI:28938"/>
        <dbReference type="ChEBI" id="CHEBI:29991"/>
        <dbReference type="ChEBI" id="CHEBI:57783"/>
        <dbReference type="ChEBI" id="CHEBI:58349"/>
        <dbReference type="EC" id="1.4.1.21"/>
    </reaction>
</comment>
<evidence type="ECO:0000256" key="4">
    <source>
        <dbReference type="ARBA" id="ARBA00023002"/>
    </source>
</evidence>
<comment type="pathway">
    <text evidence="6">Cofactor biosynthesis; NAD(+) biosynthesis; iminoaspartate from L-aspartate (dehydrogenase route): step 1/1.</text>
</comment>
<dbReference type="NCBIfam" id="TIGR03855">
    <property type="entry name" value="NAD_NadX"/>
    <property type="match status" value="1"/>
</dbReference>
<dbReference type="EC" id="1.4.1.21" evidence="6"/>
<comment type="caution">
    <text evidence="9">The sequence shown here is derived from an EMBL/GenBank/DDBJ whole genome shotgun (WGS) entry which is preliminary data.</text>
</comment>
<dbReference type="InterPro" id="IPR036291">
    <property type="entry name" value="NAD(P)-bd_dom_sf"/>
</dbReference>
<dbReference type="InterPro" id="IPR022487">
    <property type="entry name" value="Asp_DH_arc"/>
</dbReference>
<dbReference type="Gene3D" id="3.40.50.720">
    <property type="entry name" value="NAD(P)-binding Rossmann-like Domain"/>
    <property type="match status" value="1"/>
</dbReference>
<dbReference type="Gene3D" id="3.30.360.10">
    <property type="entry name" value="Dihydrodipicolinate Reductase, domain 2"/>
    <property type="match status" value="1"/>
</dbReference>
<dbReference type="SUPFAM" id="SSF55347">
    <property type="entry name" value="Glyceraldehyde-3-phosphate dehydrogenase-like, C-terminal domain"/>
    <property type="match status" value="1"/>
</dbReference>
<keyword evidence="3 6" id="KW-0521">NADP</keyword>
<keyword evidence="2 6" id="KW-0662">Pyridine nucleotide biosynthesis</keyword>
<dbReference type="SUPFAM" id="SSF51735">
    <property type="entry name" value="NAD(P)-binding Rossmann-fold domains"/>
    <property type="match status" value="1"/>
</dbReference>
<dbReference type="NCBIfam" id="NF009830">
    <property type="entry name" value="PRK13304.1"/>
    <property type="match status" value="1"/>
</dbReference>
<evidence type="ECO:0000313" key="10">
    <source>
        <dbReference type="Proteomes" id="UP000280417"/>
    </source>
</evidence>
<comment type="catalytic activity">
    <reaction evidence="6">
        <text>L-aspartate + NAD(+) + H2O = oxaloacetate + NH4(+) + NADH + H(+)</text>
        <dbReference type="Rhea" id="RHEA:11788"/>
        <dbReference type="ChEBI" id="CHEBI:15377"/>
        <dbReference type="ChEBI" id="CHEBI:15378"/>
        <dbReference type="ChEBI" id="CHEBI:16452"/>
        <dbReference type="ChEBI" id="CHEBI:28938"/>
        <dbReference type="ChEBI" id="CHEBI:29991"/>
        <dbReference type="ChEBI" id="CHEBI:57540"/>
        <dbReference type="ChEBI" id="CHEBI:57945"/>
        <dbReference type="EC" id="1.4.1.21"/>
    </reaction>
</comment>
<dbReference type="AlphaFoldDB" id="A0A662DJ12"/>
<dbReference type="NCBIfam" id="NF009829">
    <property type="entry name" value="PRK13303.1-4"/>
    <property type="match status" value="1"/>
</dbReference>
<keyword evidence="5 6" id="KW-0520">NAD</keyword>
<feature type="active site" evidence="6">
    <location>
        <position position="219"/>
    </location>
</feature>
<gene>
    <name evidence="6" type="primary">nadX</name>
    <name evidence="9" type="ORF">DRJ04_03380</name>
</gene>
<feature type="binding site" evidence="6">
    <location>
        <position position="189"/>
    </location>
    <ligand>
        <name>NAD(+)</name>
        <dbReference type="ChEBI" id="CHEBI:57540"/>
    </ligand>
</feature>
<feature type="domain" description="Aspartate/homoserine dehydrogenase NAD-binding" evidence="8">
    <location>
        <begin position="7"/>
        <end position="118"/>
    </location>
</feature>
<organism evidence="9 10">
    <name type="scientific">Aerophobetes bacterium</name>
    <dbReference type="NCBI Taxonomy" id="2030807"/>
    <lineage>
        <taxon>Bacteria</taxon>
        <taxon>Candidatus Aerophobota</taxon>
    </lineage>
</organism>
<evidence type="ECO:0000259" key="8">
    <source>
        <dbReference type="Pfam" id="PF03447"/>
    </source>
</evidence>
<dbReference type="Pfam" id="PF01958">
    <property type="entry name" value="Asp_DH_C"/>
    <property type="match status" value="1"/>
</dbReference>
<dbReference type="HAMAP" id="MF_01265">
    <property type="entry name" value="NadX"/>
    <property type="match status" value="1"/>
</dbReference>
<evidence type="ECO:0000256" key="3">
    <source>
        <dbReference type="ARBA" id="ARBA00022857"/>
    </source>
</evidence>
<dbReference type="GO" id="GO:0051287">
    <property type="term" value="F:NAD binding"/>
    <property type="evidence" value="ECO:0007669"/>
    <property type="project" value="UniProtKB-UniRule"/>
</dbReference>
<evidence type="ECO:0000256" key="6">
    <source>
        <dbReference type="HAMAP-Rule" id="MF_01265"/>
    </source>
</evidence>
<keyword evidence="4 6" id="KW-0560">Oxidoreductase</keyword>
<dbReference type="GO" id="GO:0033735">
    <property type="term" value="F:aspartate dehydrogenase [NAD(P)+] activity"/>
    <property type="evidence" value="ECO:0007669"/>
    <property type="project" value="UniProtKB-EC"/>
</dbReference>
<proteinExistence type="inferred from homology"/>
<accession>A0A662DJ12</accession>
<dbReference type="GO" id="GO:0016639">
    <property type="term" value="F:oxidoreductase activity, acting on the CH-NH2 group of donors, NAD or NADP as acceptor"/>
    <property type="evidence" value="ECO:0007669"/>
    <property type="project" value="UniProtKB-UniRule"/>
</dbReference>
<evidence type="ECO:0000256" key="1">
    <source>
        <dbReference type="ARBA" id="ARBA00008331"/>
    </source>
</evidence>
<dbReference type="PANTHER" id="PTHR31873:SF6">
    <property type="entry name" value="ASPARTATE DEHYDROGENASE DOMAIN-CONTAINING PROTEIN"/>
    <property type="match status" value="1"/>
</dbReference>
<dbReference type="EMBL" id="QMQA01000069">
    <property type="protein sequence ID" value="RLE13916.1"/>
    <property type="molecule type" value="Genomic_DNA"/>
</dbReference>
<dbReference type="GO" id="GO:0050661">
    <property type="term" value="F:NADP binding"/>
    <property type="evidence" value="ECO:0007669"/>
    <property type="project" value="UniProtKB-UniRule"/>
</dbReference>
<sequence length="268" mass="29123">MKVGLIGCGAIGQEIARAIDREIPQLELSLIYDVEKTKLNDLVKELKRKPDIGLSIQQVVEKTDLIIEAASPKVVRELLRFSIEKGKDLLIMSIGGVLDSLDLLEKVKKEGGCRVFFPSGAIAGLDGLNAAREKSIHCITITTSKPPRALAGAPYIKQRKIKLENIKKPTLVFEGTSREAVKAFPRNINVAATLSLAGIGMEKTKVKIIANPDLTRNEHKIEVKGDFGEMETVIRNVPAPTNPKTSYLAALSAIATLRKIVSPVKIGT</sequence>
<reference evidence="9 10" key="1">
    <citation type="submission" date="2018-06" db="EMBL/GenBank/DDBJ databases">
        <title>Extensive metabolic versatility and redundancy in microbially diverse, dynamic hydrothermal sediments.</title>
        <authorList>
            <person name="Dombrowski N."/>
            <person name="Teske A."/>
            <person name="Baker B.J."/>
        </authorList>
    </citation>
    <scope>NUCLEOTIDE SEQUENCE [LARGE SCALE GENOMIC DNA]</scope>
    <source>
        <strain evidence="9">B3_G15</strain>
    </source>
</reference>
<dbReference type="GO" id="GO:0009435">
    <property type="term" value="P:NAD+ biosynthetic process"/>
    <property type="evidence" value="ECO:0007669"/>
    <property type="project" value="UniProtKB-UniRule"/>
</dbReference>
<dbReference type="InterPro" id="IPR002811">
    <property type="entry name" value="Asp_DH"/>
</dbReference>
<comment type="miscellaneous">
    <text evidence="6">The iminoaspartate product is unstable in aqueous solution and can decompose to oxaloacetate and ammonia.</text>
</comment>
<dbReference type="InterPro" id="IPR020626">
    <property type="entry name" value="Asp_DH_prok"/>
</dbReference>
<dbReference type="InterPro" id="IPR011182">
    <property type="entry name" value="L-Asp_DH"/>
</dbReference>
<dbReference type="PIRSF" id="PIRSF005227">
    <property type="entry name" value="Asp_dh_NAD_syn"/>
    <property type="match status" value="1"/>
</dbReference>
<dbReference type="NCBIfam" id="NF009828">
    <property type="entry name" value="PRK13303.1-3"/>
    <property type="match status" value="1"/>
</dbReference>
<name>A0A662DJ12_UNCAE</name>
<evidence type="ECO:0000259" key="7">
    <source>
        <dbReference type="Pfam" id="PF01958"/>
    </source>
</evidence>
<dbReference type="InterPro" id="IPR005106">
    <property type="entry name" value="Asp/hSer_DH_NAD-bd"/>
</dbReference>
<evidence type="ECO:0000313" key="9">
    <source>
        <dbReference type="EMBL" id="RLE13916.1"/>
    </source>
</evidence>
<evidence type="ECO:0000256" key="2">
    <source>
        <dbReference type="ARBA" id="ARBA00022642"/>
    </source>
</evidence>
<comment type="similarity">
    <text evidence="1 6">Belongs to the L-aspartate dehydrogenase family.</text>
</comment>
<dbReference type="NCBIfam" id="NF009825">
    <property type="entry name" value="PRK13302.1"/>
    <property type="match status" value="1"/>
</dbReference>